<protein>
    <submittedName>
        <fullName evidence="1">Uncharacterized protein</fullName>
    </submittedName>
</protein>
<sequence>MEYLFGLIFTLLKVSLQASVYATLLLSLARVTAAFAPTSWLAKSSANSKRFWWRSGFAASIVLFLIANTRWGDHGLGDYSRIPLGHGLAMEQINGTMVYFEPVTTRDHEEIISYKVADDALYAKANDNLYFTYDLQTKRYQTFDDSTAYNSNARNLDWPTSSQFQSFHRHYAQYWGGWRFWLLA</sequence>
<evidence type="ECO:0000313" key="2">
    <source>
        <dbReference type="Proteomes" id="UP001596513"/>
    </source>
</evidence>
<comment type="caution">
    <text evidence="1">The sequence shown here is derived from an EMBL/GenBank/DDBJ whole genome shotgun (WGS) entry which is preliminary data.</text>
</comment>
<reference evidence="2" key="1">
    <citation type="journal article" date="2019" name="Int. J. Syst. Evol. Microbiol.">
        <title>The Global Catalogue of Microorganisms (GCM) 10K type strain sequencing project: providing services to taxonomists for standard genome sequencing and annotation.</title>
        <authorList>
            <consortium name="The Broad Institute Genomics Platform"/>
            <consortium name="The Broad Institute Genome Sequencing Center for Infectious Disease"/>
            <person name="Wu L."/>
            <person name="Ma J."/>
        </authorList>
    </citation>
    <scope>NUCLEOTIDE SEQUENCE [LARGE SCALE GENOMIC DNA]</scope>
    <source>
        <strain evidence="2">JCM 19635</strain>
    </source>
</reference>
<dbReference type="Proteomes" id="UP001596513">
    <property type="component" value="Unassembled WGS sequence"/>
</dbReference>
<evidence type="ECO:0000313" key="1">
    <source>
        <dbReference type="EMBL" id="MFC7667493.1"/>
    </source>
</evidence>
<dbReference type="EMBL" id="JBHTEK010000001">
    <property type="protein sequence ID" value="MFC7667493.1"/>
    <property type="molecule type" value="Genomic_DNA"/>
</dbReference>
<keyword evidence="2" id="KW-1185">Reference proteome</keyword>
<gene>
    <name evidence="1" type="ORF">ACFQT0_08910</name>
</gene>
<accession>A0ABW2U1Z9</accession>
<proteinExistence type="predicted"/>
<organism evidence="1 2">
    <name type="scientific">Hymenobacter humi</name>
    <dbReference type="NCBI Taxonomy" id="1411620"/>
    <lineage>
        <taxon>Bacteria</taxon>
        <taxon>Pseudomonadati</taxon>
        <taxon>Bacteroidota</taxon>
        <taxon>Cytophagia</taxon>
        <taxon>Cytophagales</taxon>
        <taxon>Hymenobacteraceae</taxon>
        <taxon>Hymenobacter</taxon>
    </lineage>
</organism>
<name>A0ABW2U1Z9_9BACT</name>
<dbReference type="RefSeq" id="WP_380202059.1">
    <property type="nucleotide sequence ID" value="NZ_JBHTEK010000001.1"/>
</dbReference>